<dbReference type="Pfam" id="PF12770">
    <property type="entry name" value="CHAT"/>
    <property type="match status" value="1"/>
</dbReference>
<dbReference type="AlphaFoldDB" id="A0A839E0B3"/>
<dbReference type="RefSeq" id="WP_182546370.1">
    <property type="nucleotide sequence ID" value="NZ_JACGWZ010000007.1"/>
</dbReference>
<dbReference type="InterPro" id="IPR024983">
    <property type="entry name" value="CHAT_dom"/>
</dbReference>
<gene>
    <name evidence="2" type="ORF">FHX42_004578</name>
</gene>
<sequence>MTLLARMCSPEHAERIAGAAIGAAVRSGTPSLVLRRTEWFRAAVPRRRQLPPPSDRNLRTALGTLRETVGGHGSRSAVPAAVGALEDRVRRHAVRGGGNRAEAVRKLELDEVLSELGKAVLLNYFVHDGRVYSTVVVDGEVRLGEHGDGVVESGEIDRLRYFLGKQSVRTDPHSAEVFSAGARESARALDRWLLEPVERELHRGRSLVIVPTGPLHALPWAALPRCRGRSVTVAPSLRCWLGAAARARSATDGSSGVWVGGPDLEHAVGEVRTLHAVSGGRLLLGGAATVDRVLESMDGAEFAHIAAHGWFRGDHPLLSCLELADGPLYGYDVHRLRRGPTTVVLSACEVGCLATGRGNELTGMAAALLERGTATLIAGVVPISDERAARVMVSLHTGLRQGLAPAEALASAQAMHGEHGFVCLGHGGT</sequence>
<keyword evidence="3" id="KW-1185">Reference proteome</keyword>
<proteinExistence type="predicted"/>
<evidence type="ECO:0000313" key="3">
    <source>
        <dbReference type="Proteomes" id="UP000569329"/>
    </source>
</evidence>
<evidence type="ECO:0000259" key="1">
    <source>
        <dbReference type="Pfam" id="PF12770"/>
    </source>
</evidence>
<reference evidence="2 3" key="1">
    <citation type="submission" date="2020-07" db="EMBL/GenBank/DDBJ databases">
        <title>Sequencing the genomes of 1000 actinobacteria strains.</title>
        <authorList>
            <person name="Klenk H.-P."/>
        </authorList>
    </citation>
    <scope>NUCLEOTIDE SEQUENCE [LARGE SCALE GENOMIC DNA]</scope>
    <source>
        <strain evidence="2 3">DSM 45975</strain>
    </source>
</reference>
<evidence type="ECO:0000313" key="2">
    <source>
        <dbReference type="EMBL" id="MBA8827194.1"/>
    </source>
</evidence>
<dbReference type="EMBL" id="JACGWZ010000007">
    <property type="protein sequence ID" value="MBA8827194.1"/>
    <property type="molecule type" value="Genomic_DNA"/>
</dbReference>
<protein>
    <recommendedName>
        <fullName evidence="1">CHAT domain-containing protein</fullName>
    </recommendedName>
</protein>
<name>A0A839E0B3_9PSEU</name>
<dbReference type="Proteomes" id="UP000569329">
    <property type="component" value="Unassembled WGS sequence"/>
</dbReference>
<comment type="caution">
    <text evidence="2">The sequence shown here is derived from an EMBL/GenBank/DDBJ whole genome shotgun (WGS) entry which is preliminary data.</text>
</comment>
<accession>A0A839E0B3</accession>
<organism evidence="2 3">
    <name type="scientific">Halosaccharopolyspora lacisalsi</name>
    <dbReference type="NCBI Taxonomy" id="1000566"/>
    <lineage>
        <taxon>Bacteria</taxon>
        <taxon>Bacillati</taxon>
        <taxon>Actinomycetota</taxon>
        <taxon>Actinomycetes</taxon>
        <taxon>Pseudonocardiales</taxon>
        <taxon>Pseudonocardiaceae</taxon>
        <taxon>Halosaccharopolyspora</taxon>
    </lineage>
</organism>
<feature type="domain" description="CHAT" evidence="1">
    <location>
        <begin position="183"/>
        <end position="413"/>
    </location>
</feature>